<dbReference type="STRING" id="1654360.EA58_17630"/>
<proteinExistence type="predicted"/>
<evidence type="ECO:0000313" key="3">
    <source>
        <dbReference type="Proteomes" id="UP000027192"/>
    </source>
</evidence>
<evidence type="ECO:0000313" key="2">
    <source>
        <dbReference type="EMBL" id="KDM90317.1"/>
    </source>
</evidence>
<dbReference type="OrthoDB" id="9789979at2"/>
<gene>
    <name evidence="2" type="ORF">EA58_17630</name>
</gene>
<dbReference type="InterPro" id="IPR050458">
    <property type="entry name" value="LolB"/>
</dbReference>
<organism evidence="2 3">
    <name type="scientific">Photobacterium galatheae</name>
    <dbReference type="NCBI Taxonomy" id="1654360"/>
    <lineage>
        <taxon>Bacteria</taxon>
        <taxon>Pseudomonadati</taxon>
        <taxon>Pseudomonadota</taxon>
        <taxon>Gammaproteobacteria</taxon>
        <taxon>Vibrionales</taxon>
        <taxon>Vibrionaceae</taxon>
        <taxon>Photobacterium</taxon>
    </lineage>
</organism>
<dbReference type="SUPFAM" id="SSF53300">
    <property type="entry name" value="vWA-like"/>
    <property type="match status" value="1"/>
</dbReference>
<dbReference type="PANTHER" id="PTHR30634">
    <property type="entry name" value="OUTER MEMBRANE LOLAB LIPOPROTEIN INSERTION APPARATUS"/>
    <property type="match status" value="1"/>
</dbReference>
<evidence type="ECO:0000259" key="1">
    <source>
        <dbReference type="SMART" id="SM00327"/>
    </source>
</evidence>
<keyword evidence="3" id="KW-1185">Reference proteome</keyword>
<dbReference type="SMART" id="SM00327">
    <property type="entry name" value="VWA"/>
    <property type="match status" value="1"/>
</dbReference>
<name>A0A066RRL2_9GAMM</name>
<dbReference type="InterPro" id="IPR008912">
    <property type="entry name" value="Uncharacterised_CoxE"/>
</dbReference>
<dbReference type="Proteomes" id="UP000027192">
    <property type="component" value="Unassembled WGS sequence"/>
</dbReference>
<sequence>MNTHDELSRRWRLILGSAHPHALSGEDTARDECLDTLYAHEYQGRGGGQQGNGLQGGTVSGMPRPVTWLNQVRKAFPVPAAEILQKEGIERYGLQELLLDKEILAAMKPNIGLLQTILAFRAQIPASLEKEIEAIVAQVCAELEEVLAQPVQSPFARQRTPFRSSRKMPVALTDWRSSLMRNLKHYQPDEQALLPERMFFYQSQVSQVCWDIHLVVDQSGSMLNNLIHATVVAAIFCRLSVLKVRLVLFDTRVVDMSEFIDDPVRNLLSVQLGGGTDIGKAMQYTREQITQPHRSIVVLISDFYEGGSPTNLYHQVAKMQEAGVTLLGLTAMDSNGAASYDHHIIDRLLKMDMPIASMTPENLSQWVADVIR</sequence>
<dbReference type="AlphaFoldDB" id="A0A066RRL2"/>
<dbReference type="Pfam" id="PF05762">
    <property type="entry name" value="VWA_CoxE"/>
    <property type="match status" value="1"/>
</dbReference>
<dbReference type="RefSeq" id="WP_036755459.1">
    <property type="nucleotide sequence ID" value="NZ_JAGSGC010000014.1"/>
</dbReference>
<accession>A0A066RRL2</accession>
<feature type="domain" description="VWFA" evidence="1">
    <location>
        <begin position="209"/>
        <end position="368"/>
    </location>
</feature>
<dbReference type="Gene3D" id="3.40.50.410">
    <property type="entry name" value="von Willebrand factor, type A domain"/>
    <property type="match status" value="1"/>
</dbReference>
<protein>
    <submittedName>
        <fullName evidence="2">Magnesium chelatase</fullName>
    </submittedName>
</protein>
<dbReference type="InterPro" id="IPR036465">
    <property type="entry name" value="vWFA_dom_sf"/>
</dbReference>
<dbReference type="InterPro" id="IPR002035">
    <property type="entry name" value="VWF_A"/>
</dbReference>
<reference evidence="2 3" key="1">
    <citation type="submission" date="2014-04" db="EMBL/GenBank/DDBJ databases">
        <title>Draft genome sequence of Photobacterium halotolerans S2753: a solonamide, ngercheumicin and holomycin producer.</title>
        <authorList>
            <person name="Machado H.R."/>
            <person name="Gram L."/>
        </authorList>
    </citation>
    <scope>NUCLEOTIDE SEQUENCE [LARGE SCALE GENOMIC DNA]</scope>
    <source>
        <strain evidence="2 3">S2753</strain>
    </source>
</reference>
<comment type="caution">
    <text evidence="2">The sequence shown here is derived from an EMBL/GenBank/DDBJ whole genome shotgun (WGS) entry which is preliminary data.</text>
</comment>
<dbReference type="EMBL" id="JMIB01000034">
    <property type="protein sequence ID" value="KDM90317.1"/>
    <property type="molecule type" value="Genomic_DNA"/>
</dbReference>